<accession>A0A975FP57</accession>
<evidence type="ECO:0000313" key="2">
    <source>
        <dbReference type="EMBL" id="QTX05785.1"/>
    </source>
</evidence>
<protein>
    <recommendedName>
        <fullName evidence="1">YbaK/aminoacyl-tRNA synthetase-associated domain-containing protein</fullName>
    </recommendedName>
</protein>
<dbReference type="EMBL" id="CP071696">
    <property type="protein sequence ID" value="QTX05785.1"/>
    <property type="molecule type" value="Genomic_DNA"/>
</dbReference>
<organism evidence="2 3">
    <name type="scientific">Agromyces archimandritae</name>
    <dbReference type="NCBI Taxonomy" id="2781962"/>
    <lineage>
        <taxon>Bacteria</taxon>
        <taxon>Bacillati</taxon>
        <taxon>Actinomycetota</taxon>
        <taxon>Actinomycetes</taxon>
        <taxon>Micrococcales</taxon>
        <taxon>Microbacteriaceae</taxon>
        <taxon>Agromyces</taxon>
    </lineage>
</organism>
<reference evidence="2" key="1">
    <citation type="submission" date="2021-03" db="EMBL/GenBank/DDBJ databases">
        <title>Agromyces archimandritus sp. nov., isolated from the cockroach Archimandrita tessellata.</title>
        <authorList>
            <person name="Guzman J."/>
            <person name="Ortuzar M."/>
            <person name="Poehlein A."/>
            <person name="Daniel R."/>
            <person name="Trujillo M."/>
            <person name="Vilcinskas A."/>
        </authorList>
    </citation>
    <scope>NUCLEOTIDE SEQUENCE</scope>
    <source>
        <strain evidence="2">G127AT</strain>
    </source>
</reference>
<dbReference type="KEGG" id="aarc:G127AT_06160"/>
<dbReference type="SUPFAM" id="SSF55826">
    <property type="entry name" value="YbaK/ProRS associated domain"/>
    <property type="match status" value="1"/>
</dbReference>
<dbReference type="Proteomes" id="UP000671914">
    <property type="component" value="Chromosome"/>
</dbReference>
<dbReference type="Pfam" id="PF04073">
    <property type="entry name" value="tRNA_edit"/>
    <property type="match status" value="1"/>
</dbReference>
<feature type="domain" description="YbaK/aminoacyl-tRNA synthetase-associated" evidence="1">
    <location>
        <begin position="41"/>
        <end position="163"/>
    </location>
</feature>
<dbReference type="Gene3D" id="3.90.960.10">
    <property type="entry name" value="YbaK/aminoacyl-tRNA synthetase-associated domain"/>
    <property type="match status" value="1"/>
</dbReference>
<dbReference type="RefSeq" id="WP_210901100.1">
    <property type="nucleotide sequence ID" value="NZ_CP071696.1"/>
</dbReference>
<name>A0A975FP57_9MICO</name>
<keyword evidence="3" id="KW-1185">Reference proteome</keyword>
<dbReference type="InterPro" id="IPR007214">
    <property type="entry name" value="YbaK/aa-tRNA-synth-assoc-dom"/>
</dbReference>
<evidence type="ECO:0000313" key="3">
    <source>
        <dbReference type="Proteomes" id="UP000671914"/>
    </source>
</evidence>
<dbReference type="InterPro" id="IPR036754">
    <property type="entry name" value="YbaK/aa-tRNA-synt-asso_dom_sf"/>
</dbReference>
<sequence length="178" mass="18201">MRFGSLDFAPAADHPELLAPPVAAAVAELPREAVLVSAIDPEAADTAVFCERYGIGMDEGANCVIVEGRRGERVVHAAVMVRGADRADVNGAVRRFLDVRKVSFAAFELAPVLTGMVSGGITPVGLPDGWPILVDEAVAAAPNLIIGSGVRGSKLLVSGATLAALRGAAVLPLARVAA</sequence>
<evidence type="ECO:0000259" key="1">
    <source>
        <dbReference type="Pfam" id="PF04073"/>
    </source>
</evidence>
<dbReference type="AlphaFoldDB" id="A0A975FP57"/>
<dbReference type="GO" id="GO:0002161">
    <property type="term" value="F:aminoacyl-tRNA deacylase activity"/>
    <property type="evidence" value="ECO:0007669"/>
    <property type="project" value="InterPro"/>
</dbReference>
<gene>
    <name evidence="2" type="ORF">G127AT_06160</name>
</gene>
<proteinExistence type="predicted"/>